<name>A0A495R413_9EURY</name>
<evidence type="ECO:0000313" key="2">
    <source>
        <dbReference type="Proteomes" id="UP000268233"/>
    </source>
</evidence>
<organism evidence="1 2">
    <name type="scientific">Haloarcula quadrata</name>
    <dbReference type="NCBI Taxonomy" id="182779"/>
    <lineage>
        <taxon>Archaea</taxon>
        <taxon>Methanobacteriati</taxon>
        <taxon>Methanobacteriota</taxon>
        <taxon>Stenosarchaea group</taxon>
        <taxon>Halobacteria</taxon>
        <taxon>Halobacteriales</taxon>
        <taxon>Haloarculaceae</taxon>
        <taxon>Haloarcula</taxon>
    </lineage>
</organism>
<sequence length="54" mass="6106">MSPPSPHPESLRSRAFEITVDDGRETFNALSIEHADCETEWIISDTVCALENMR</sequence>
<evidence type="ECO:0000313" key="1">
    <source>
        <dbReference type="EMBL" id="RKS81979.1"/>
    </source>
</evidence>
<reference evidence="1 2" key="1">
    <citation type="submission" date="2018-10" db="EMBL/GenBank/DDBJ databases">
        <title>Genomic Encyclopedia of Archaeal and Bacterial Type Strains, Phase II (KMG-II): from individual species to whole genera.</title>
        <authorList>
            <person name="Goeker M."/>
        </authorList>
    </citation>
    <scope>NUCLEOTIDE SEQUENCE [LARGE SCALE GENOMIC DNA]</scope>
    <source>
        <strain evidence="1 2">DSM 11927</strain>
    </source>
</reference>
<dbReference type="AlphaFoldDB" id="A0A495R413"/>
<dbReference type="RefSeq" id="WP_004962921.1">
    <property type="nucleotide sequence ID" value="NZ_RBWW01000001.1"/>
</dbReference>
<proteinExistence type="predicted"/>
<gene>
    <name evidence="1" type="ORF">BDK61_1276</name>
</gene>
<keyword evidence="2" id="KW-1185">Reference proteome</keyword>
<protein>
    <submittedName>
        <fullName evidence="1">Uncharacterized protein</fullName>
    </submittedName>
</protein>
<dbReference type="GeneID" id="64823025"/>
<dbReference type="EMBL" id="RBWW01000001">
    <property type="protein sequence ID" value="RKS81979.1"/>
    <property type="molecule type" value="Genomic_DNA"/>
</dbReference>
<comment type="caution">
    <text evidence="1">The sequence shown here is derived from an EMBL/GenBank/DDBJ whole genome shotgun (WGS) entry which is preliminary data.</text>
</comment>
<accession>A0A495R413</accession>
<dbReference type="Proteomes" id="UP000268233">
    <property type="component" value="Unassembled WGS sequence"/>
</dbReference>